<evidence type="ECO:0000313" key="4">
    <source>
        <dbReference type="Proteomes" id="UP000165522"/>
    </source>
</evidence>
<evidence type="ECO:0000256" key="1">
    <source>
        <dbReference type="SAM" id="MobiDB-lite"/>
    </source>
</evidence>
<feature type="region of interest" description="Disordered" evidence="1">
    <location>
        <begin position="1"/>
        <end position="226"/>
    </location>
</feature>
<feature type="compositionally biased region" description="Low complexity" evidence="1">
    <location>
        <begin position="150"/>
        <end position="159"/>
    </location>
</feature>
<feature type="compositionally biased region" description="Low complexity" evidence="1">
    <location>
        <begin position="60"/>
        <end position="72"/>
    </location>
</feature>
<evidence type="ECO:0000313" key="3">
    <source>
        <dbReference type="EMBL" id="DAA02138.1"/>
    </source>
</evidence>
<sequence>MGGGTRGSDAPTWCHTRPTPRSFSRAARPDPAEPDVGRETGMDVERGTAAGRVEVELDARPSGTRGRGASPSRRARDPRTGPCPRGGTDPRPRDRTGDATGARAPRPSALGINAPGTAVRRQPPWEADMPPQRARGAPPRRRGSDPPDPGSLAGRLSPGGRSGGGSRRTLSRSSSLTSVASAPVETPVAAEALGLGAPGSRPPSYGDVVRAGPRPHRSPDTPLFARGPPPSYSETLLFDPPAYAVTIPDPPAYEPTVIGPQPPRPRDWISSPSVVQPSLLGPFSQCLPQLTCPDCRYPEDRPMVLVGFLWGGLLLLVGLVFLILLPVLRESVVFP</sequence>
<reference evidence="3 4" key="1">
    <citation type="journal article" date="2004" name="J. Virol.">
        <title>Complete, annotated sequence of the pseudorabies virus genome.</title>
        <authorList>
            <person name="Klupp B.G."/>
            <person name="Hengartner C.J."/>
            <person name="Mettenleiter T.C."/>
            <person name="Enquist L.W."/>
        </authorList>
    </citation>
    <scope>NUCLEOTIDE SEQUENCE [LARGE SCALE GENOMIC DNA]</scope>
</reference>
<keyword evidence="2" id="KW-0812">Transmembrane</keyword>
<accession>Q5PP82</accession>
<keyword evidence="2" id="KW-0472">Membrane</keyword>
<feature type="compositionally biased region" description="Low complexity" evidence="1">
    <location>
        <begin position="167"/>
        <end position="184"/>
    </location>
</feature>
<feature type="compositionally biased region" description="Basic and acidic residues" evidence="1">
    <location>
        <begin position="88"/>
        <end position="97"/>
    </location>
</feature>
<name>Q5PP82_SUHV</name>
<feature type="transmembrane region" description="Helical" evidence="2">
    <location>
        <begin position="303"/>
        <end position="328"/>
    </location>
</feature>
<evidence type="ECO:0000256" key="2">
    <source>
        <dbReference type="SAM" id="Phobius"/>
    </source>
</evidence>
<protein>
    <submittedName>
        <fullName evidence="3">ORF1.2 protein</fullName>
    </submittedName>
</protein>
<proteinExistence type="predicted"/>
<organism evidence="4">
    <name type="scientific">Suid herpesvirus 1</name>
    <name type="common">SuHV-1</name>
    <name type="synonym">Pseudorabies virus</name>
    <dbReference type="NCBI Taxonomy" id="10345"/>
    <lineage>
        <taxon>Viruses</taxon>
        <taxon>Duplodnaviria</taxon>
        <taxon>Heunggongvirae</taxon>
        <taxon>Peploviricota</taxon>
        <taxon>Herviviricetes</taxon>
        <taxon>Herpesvirales</taxon>
        <taxon>Orthoherpesviridae</taxon>
        <taxon>Alphaherpesvirinae</taxon>
        <taxon>Varicellovirus</taxon>
        <taxon>Varicellovirus suidalpha1</taxon>
    </lineage>
</organism>
<dbReference type="EMBL" id="BK001744">
    <property type="protein sequence ID" value="DAA02138.1"/>
    <property type="molecule type" value="Genomic_DNA"/>
</dbReference>
<feature type="compositionally biased region" description="Basic and acidic residues" evidence="1">
    <location>
        <begin position="27"/>
        <end position="46"/>
    </location>
</feature>
<keyword evidence="2" id="KW-1133">Transmembrane helix</keyword>
<dbReference type="Proteomes" id="UP000165522">
    <property type="component" value="Segment"/>
</dbReference>
<gene>
    <name evidence="3" type="primary">ORF1.2</name>
</gene>